<dbReference type="GO" id="GO:0006900">
    <property type="term" value="P:vesicle budding from membrane"/>
    <property type="evidence" value="ECO:0007669"/>
    <property type="project" value="TreeGrafter"/>
</dbReference>
<evidence type="ECO:0000256" key="5">
    <source>
        <dbReference type="SAM" id="MobiDB-lite"/>
    </source>
</evidence>
<evidence type="ECO:0000313" key="6">
    <source>
        <dbReference type="EMBL" id="CAD7662342.1"/>
    </source>
</evidence>
<keyword evidence="3" id="KW-0967">Endosome</keyword>
<dbReference type="Pfam" id="PF03357">
    <property type="entry name" value="Snf7"/>
    <property type="match status" value="1"/>
</dbReference>
<dbReference type="GO" id="GO:0032511">
    <property type="term" value="P:late endosome to vacuole transport via multivesicular body sorting pathway"/>
    <property type="evidence" value="ECO:0007669"/>
    <property type="project" value="TreeGrafter"/>
</dbReference>
<dbReference type="Proteomes" id="UP000728032">
    <property type="component" value="Unassembled WGS sequence"/>
</dbReference>
<dbReference type="AlphaFoldDB" id="A0A7R9MLB3"/>
<keyword evidence="7" id="KW-1185">Reference proteome</keyword>
<dbReference type="PANTHER" id="PTHR22761">
    <property type="entry name" value="CHARGED MULTIVESICULAR BODY PROTEIN"/>
    <property type="match status" value="1"/>
</dbReference>
<gene>
    <name evidence="6" type="ORF">ONB1V03_LOCUS18902</name>
</gene>
<feature type="region of interest" description="Disordered" evidence="5">
    <location>
        <begin position="182"/>
        <end position="224"/>
    </location>
</feature>
<protein>
    <recommendedName>
        <fullName evidence="8">Charged multivesicular body protein 4c</fullName>
    </recommendedName>
</protein>
<dbReference type="GO" id="GO:0005771">
    <property type="term" value="C:multivesicular body"/>
    <property type="evidence" value="ECO:0007669"/>
    <property type="project" value="TreeGrafter"/>
</dbReference>
<evidence type="ECO:0000256" key="4">
    <source>
        <dbReference type="SAM" id="Coils"/>
    </source>
</evidence>
<dbReference type="EMBL" id="CAJPVJ010027368">
    <property type="protein sequence ID" value="CAG2179478.1"/>
    <property type="molecule type" value="Genomic_DNA"/>
</dbReference>
<proteinExistence type="inferred from homology"/>
<dbReference type="Gene3D" id="1.10.287.1060">
    <property type="entry name" value="ESAT-6-like"/>
    <property type="match status" value="1"/>
</dbReference>
<dbReference type="OrthoDB" id="5592979at2759"/>
<dbReference type="GO" id="GO:0000815">
    <property type="term" value="C:ESCRT III complex"/>
    <property type="evidence" value="ECO:0007669"/>
    <property type="project" value="TreeGrafter"/>
</dbReference>
<evidence type="ECO:0008006" key="8">
    <source>
        <dbReference type="Google" id="ProtNLM"/>
    </source>
</evidence>
<comment type="subcellular location">
    <subcellularLocation>
        <location evidence="1">Endosome</location>
    </subcellularLocation>
</comment>
<feature type="compositionally biased region" description="Basic and acidic residues" evidence="5">
    <location>
        <begin position="205"/>
        <end position="224"/>
    </location>
</feature>
<name>A0A7R9MLB3_9ACAR</name>
<evidence type="ECO:0000256" key="1">
    <source>
        <dbReference type="ARBA" id="ARBA00004177"/>
    </source>
</evidence>
<accession>A0A7R9MLB3</accession>
<organism evidence="6">
    <name type="scientific">Oppiella nova</name>
    <dbReference type="NCBI Taxonomy" id="334625"/>
    <lineage>
        <taxon>Eukaryota</taxon>
        <taxon>Metazoa</taxon>
        <taxon>Ecdysozoa</taxon>
        <taxon>Arthropoda</taxon>
        <taxon>Chelicerata</taxon>
        <taxon>Arachnida</taxon>
        <taxon>Acari</taxon>
        <taxon>Acariformes</taxon>
        <taxon>Sarcoptiformes</taxon>
        <taxon>Oribatida</taxon>
        <taxon>Brachypylina</taxon>
        <taxon>Oppioidea</taxon>
        <taxon>Oppiidae</taxon>
        <taxon>Oppiella</taxon>
    </lineage>
</organism>
<evidence type="ECO:0000256" key="3">
    <source>
        <dbReference type="ARBA" id="ARBA00022753"/>
    </source>
</evidence>
<sequence>MFKIFNSKPKKRVPQGPSPGEAIQRIRTVEEMMNKKQEFLEKKIETEVEIIRKNGMKNKKVSMAALKRKKRLESQLQQIDGTLTTLESQRISLENAHTNVEVLQSMKYGADALKVAQTRIGDADRVQDVMDDIREQQELAQEISDIISNPVGFGHDVGDEDELLQELEELEQQELDHQLLNTDHLPSVPTAQPMASLSKIKSKGKSKESDDMDNTLKELADWGI</sequence>
<feature type="region of interest" description="Disordered" evidence="5">
    <location>
        <begin position="1"/>
        <end position="22"/>
    </location>
</feature>
<keyword evidence="4" id="KW-0175">Coiled coil</keyword>
<dbReference type="Gene3D" id="6.10.250.1710">
    <property type="match status" value="1"/>
</dbReference>
<dbReference type="EMBL" id="OC942193">
    <property type="protein sequence ID" value="CAD7662342.1"/>
    <property type="molecule type" value="Genomic_DNA"/>
</dbReference>
<dbReference type="InterPro" id="IPR005024">
    <property type="entry name" value="Snf7_fam"/>
</dbReference>
<reference evidence="6" key="1">
    <citation type="submission" date="2020-11" db="EMBL/GenBank/DDBJ databases">
        <authorList>
            <person name="Tran Van P."/>
        </authorList>
    </citation>
    <scope>NUCLEOTIDE SEQUENCE</scope>
</reference>
<evidence type="ECO:0000256" key="2">
    <source>
        <dbReference type="ARBA" id="ARBA00006190"/>
    </source>
</evidence>
<evidence type="ECO:0000313" key="7">
    <source>
        <dbReference type="Proteomes" id="UP000728032"/>
    </source>
</evidence>
<comment type="similarity">
    <text evidence="2">Belongs to the SNF7 family.</text>
</comment>
<feature type="coiled-coil region" evidence="4">
    <location>
        <begin position="29"/>
        <end position="89"/>
    </location>
</feature>
<dbReference type="PANTHER" id="PTHR22761:SF10">
    <property type="entry name" value="GH13992P"/>
    <property type="match status" value="1"/>
</dbReference>
<dbReference type="GO" id="GO:0009898">
    <property type="term" value="C:cytoplasmic side of plasma membrane"/>
    <property type="evidence" value="ECO:0007669"/>
    <property type="project" value="TreeGrafter"/>
</dbReference>